<accession>A0ABP8EH35</accession>
<evidence type="ECO:0000313" key="1">
    <source>
        <dbReference type="EMBL" id="GAA4283274.1"/>
    </source>
</evidence>
<organism evidence="1 2">
    <name type="scientific">Brevibacterium daeguense</name>
    <dbReference type="NCBI Taxonomy" id="909936"/>
    <lineage>
        <taxon>Bacteria</taxon>
        <taxon>Bacillati</taxon>
        <taxon>Actinomycetota</taxon>
        <taxon>Actinomycetes</taxon>
        <taxon>Micrococcales</taxon>
        <taxon>Brevibacteriaceae</taxon>
        <taxon>Brevibacterium</taxon>
    </lineage>
</organism>
<reference evidence="2" key="1">
    <citation type="journal article" date="2019" name="Int. J. Syst. Evol. Microbiol.">
        <title>The Global Catalogue of Microorganisms (GCM) 10K type strain sequencing project: providing services to taxonomists for standard genome sequencing and annotation.</title>
        <authorList>
            <consortium name="The Broad Institute Genomics Platform"/>
            <consortium name="The Broad Institute Genome Sequencing Center for Infectious Disease"/>
            <person name="Wu L."/>
            <person name="Ma J."/>
        </authorList>
    </citation>
    <scope>NUCLEOTIDE SEQUENCE [LARGE SCALE GENOMIC DNA]</scope>
    <source>
        <strain evidence="2">JCM 17458</strain>
    </source>
</reference>
<dbReference type="Proteomes" id="UP001501586">
    <property type="component" value="Unassembled WGS sequence"/>
</dbReference>
<dbReference type="InterPro" id="IPR058532">
    <property type="entry name" value="YjbR/MT2646/Rv2570-like"/>
</dbReference>
<keyword evidence="1" id="KW-0238">DNA-binding</keyword>
<dbReference type="Pfam" id="PF04237">
    <property type="entry name" value="YjbR"/>
    <property type="match status" value="1"/>
</dbReference>
<evidence type="ECO:0000313" key="2">
    <source>
        <dbReference type="Proteomes" id="UP001501586"/>
    </source>
</evidence>
<dbReference type="InterPro" id="IPR038056">
    <property type="entry name" value="YjbR-like_sf"/>
</dbReference>
<dbReference type="SUPFAM" id="SSF142906">
    <property type="entry name" value="YjbR-like"/>
    <property type="match status" value="1"/>
</dbReference>
<dbReference type="Gene3D" id="3.90.1150.30">
    <property type="match status" value="1"/>
</dbReference>
<name>A0ABP8EH35_9MICO</name>
<comment type="caution">
    <text evidence="1">The sequence shown here is derived from an EMBL/GenBank/DDBJ whole genome shotgun (WGS) entry which is preliminary data.</text>
</comment>
<proteinExistence type="predicted"/>
<gene>
    <name evidence="1" type="ORF">GCM10022261_08050</name>
</gene>
<protein>
    <submittedName>
        <fullName evidence="1">MmcQ/YjbR family DNA-binding protein</fullName>
    </submittedName>
</protein>
<sequence length="134" mass="15151">MSHPIMFEDDNPHLAEVRRLCLALPQAVEKISHGRPAFFTRKMFAVFGGSVKGDHSSDRYADSLLFVPEPEERPALEQDSRFFLPAYLGAWGWLGLDFRDSEVDWQEVAELVESSFRQTAPRELVAELDAQLGG</sequence>
<dbReference type="EMBL" id="BAABAZ010000004">
    <property type="protein sequence ID" value="GAA4283274.1"/>
    <property type="molecule type" value="Genomic_DNA"/>
</dbReference>
<dbReference type="GO" id="GO:0003677">
    <property type="term" value="F:DNA binding"/>
    <property type="evidence" value="ECO:0007669"/>
    <property type="project" value="UniProtKB-KW"/>
</dbReference>
<keyword evidence="2" id="KW-1185">Reference proteome</keyword>